<reference evidence="1 2" key="1">
    <citation type="journal article" date="2018" name="Front. Plant Sci.">
        <title>Red Clover (Trifolium pratense) and Zigzag Clover (T. medium) - A Picture of Genomic Similarities and Differences.</title>
        <authorList>
            <person name="Dluhosova J."/>
            <person name="Istvanek J."/>
            <person name="Nedelnik J."/>
            <person name="Repkova J."/>
        </authorList>
    </citation>
    <scope>NUCLEOTIDE SEQUENCE [LARGE SCALE GENOMIC DNA]</scope>
    <source>
        <strain evidence="2">cv. 10/8</strain>
        <tissue evidence="1">Leaf</tissue>
    </source>
</reference>
<comment type="caution">
    <text evidence="1">The sequence shown here is derived from an EMBL/GenBank/DDBJ whole genome shotgun (WGS) entry which is preliminary data.</text>
</comment>
<feature type="non-terminal residue" evidence="1">
    <location>
        <position position="36"/>
    </location>
</feature>
<organism evidence="1 2">
    <name type="scientific">Trifolium medium</name>
    <dbReference type="NCBI Taxonomy" id="97028"/>
    <lineage>
        <taxon>Eukaryota</taxon>
        <taxon>Viridiplantae</taxon>
        <taxon>Streptophyta</taxon>
        <taxon>Embryophyta</taxon>
        <taxon>Tracheophyta</taxon>
        <taxon>Spermatophyta</taxon>
        <taxon>Magnoliopsida</taxon>
        <taxon>eudicotyledons</taxon>
        <taxon>Gunneridae</taxon>
        <taxon>Pentapetalae</taxon>
        <taxon>rosids</taxon>
        <taxon>fabids</taxon>
        <taxon>Fabales</taxon>
        <taxon>Fabaceae</taxon>
        <taxon>Papilionoideae</taxon>
        <taxon>50 kb inversion clade</taxon>
        <taxon>NPAAA clade</taxon>
        <taxon>Hologalegina</taxon>
        <taxon>IRL clade</taxon>
        <taxon>Trifolieae</taxon>
        <taxon>Trifolium</taxon>
    </lineage>
</organism>
<keyword evidence="2" id="KW-1185">Reference proteome</keyword>
<protein>
    <submittedName>
        <fullName evidence="1">Uncharacterized protein</fullName>
    </submittedName>
</protein>
<dbReference type="Proteomes" id="UP000265520">
    <property type="component" value="Unassembled WGS sequence"/>
</dbReference>
<evidence type="ECO:0000313" key="1">
    <source>
        <dbReference type="EMBL" id="MCI60242.1"/>
    </source>
</evidence>
<dbReference type="EMBL" id="LXQA010578071">
    <property type="protein sequence ID" value="MCI60242.1"/>
    <property type="molecule type" value="Genomic_DNA"/>
</dbReference>
<proteinExistence type="predicted"/>
<name>A0A392TH12_9FABA</name>
<accession>A0A392TH12</accession>
<dbReference type="AlphaFoldDB" id="A0A392TH12"/>
<sequence>MSIPPPSKAAASPEILPQKLIGEVLSLLTVKSLMRM</sequence>
<evidence type="ECO:0000313" key="2">
    <source>
        <dbReference type="Proteomes" id="UP000265520"/>
    </source>
</evidence>